<dbReference type="EMBL" id="ACSH02000008">
    <property type="protein sequence ID" value="EFM47805.1"/>
    <property type="molecule type" value="Genomic_DNA"/>
</dbReference>
<evidence type="ECO:0000313" key="1">
    <source>
        <dbReference type="EMBL" id="EFM47805.1"/>
    </source>
</evidence>
<name>E0DIB6_9CORY</name>
<dbReference type="STRING" id="553207.HMPREF0299_5427"/>
<proteinExistence type="predicted"/>
<accession>E0DIB6</accession>
<dbReference type="Proteomes" id="UP000004218">
    <property type="component" value="Unassembled WGS sequence"/>
</dbReference>
<sequence>MMVAVMSSPVAEKTGRMIRMPNGTGEQGLWVAGVETIAR</sequence>
<organism evidence="1 2">
    <name type="scientific">Corynebacterium matruchotii ATCC 14266</name>
    <dbReference type="NCBI Taxonomy" id="553207"/>
    <lineage>
        <taxon>Bacteria</taxon>
        <taxon>Bacillati</taxon>
        <taxon>Actinomycetota</taxon>
        <taxon>Actinomycetes</taxon>
        <taxon>Mycobacteriales</taxon>
        <taxon>Corynebacteriaceae</taxon>
        <taxon>Corynebacterium</taxon>
    </lineage>
</organism>
<evidence type="ECO:0000313" key="2">
    <source>
        <dbReference type="Proteomes" id="UP000004218"/>
    </source>
</evidence>
<keyword evidence="2" id="KW-1185">Reference proteome</keyword>
<reference evidence="1" key="1">
    <citation type="submission" date="2010-08" db="EMBL/GenBank/DDBJ databases">
        <authorList>
            <person name="Harkins D.M."/>
            <person name="Madupu R."/>
            <person name="Durkin A.S."/>
            <person name="Torralba M."/>
            <person name="Methe B."/>
            <person name="Sutton G.G."/>
            <person name="Nelson K.E."/>
        </authorList>
    </citation>
    <scope>NUCLEOTIDE SEQUENCE [LARGE SCALE GENOMIC DNA]</scope>
    <source>
        <strain evidence="1">ATCC 14266</strain>
    </source>
</reference>
<comment type="caution">
    <text evidence="1">The sequence shown here is derived from an EMBL/GenBank/DDBJ whole genome shotgun (WGS) entry which is preliminary data.</text>
</comment>
<protein>
    <submittedName>
        <fullName evidence="1">Uncharacterized protein</fullName>
    </submittedName>
</protein>
<gene>
    <name evidence="1" type="ORF">HMPREF0299_5427</name>
</gene>
<dbReference type="AlphaFoldDB" id="E0DIB6"/>